<keyword evidence="3" id="KW-1185">Reference proteome</keyword>
<feature type="domain" description="Tc1-like transposase DDE" evidence="1">
    <location>
        <begin position="174"/>
        <end position="285"/>
    </location>
</feature>
<dbReference type="OMA" id="WAREGKN"/>
<dbReference type="HOGENOM" id="CLU_055211_0_0_1"/>
<protein>
    <recommendedName>
        <fullName evidence="1">Tc1-like transposase DDE domain-containing protein</fullName>
    </recommendedName>
</protein>
<organism evidence="2 3">
    <name type="scientific">Globisporangium ultimum (strain ATCC 200006 / CBS 805.95 / DAOM BR144)</name>
    <name type="common">Pythium ultimum</name>
    <dbReference type="NCBI Taxonomy" id="431595"/>
    <lineage>
        <taxon>Eukaryota</taxon>
        <taxon>Sar</taxon>
        <taxon>Stramenopiles</taxon>
        <taxon>Oomycota</taxon>
        <taxon>Peronosporomycetes</taxon>
        <taxon>Pythiales</taxon>
        <taxon>Pythiaceae</taxon>
        <taxon>Globisporangium</taxon>
    </lineage>
</organism>
<dbReference type="Proteomes" id="UP000019132">
    <property type="component" value="Unassembled WGS sequence"/>
</dbReference>
<proteinExistence type="predicted"/>
<dbReference type="EMBL" id="GL376602">
    <property type="status" value="NOT_ANNOTATED_CDS"/>
    <property type="molecule type" value="Genomic_DNA"/>
</dbReference>
<sequence>MPKPETVARQLSKQRILRIAQKGGDWKTVADALEVKYKTAWLWVSEARKNDLLETPPAPKSPWGGKRAEKIKPEHLEFLERLISENCFITLREMAEGLLKEFGLKVVQQTIQKRLHCMMYSLRKVQVPDHFASLDQQKRARLEYMTQIEKLYQSTVKQVFYIDETNYNIWCAKKMERCRNLHVLACLSDQGVALWEHASGALKPEDMNVFVKRALDAITQENGDKTIDMSSVVLVLDNATCFANAQDVLVDEKYRGVTLLRLPSLSSMLNPCDSVFAAFKTLVKQFLQEHEQQIVNTPEGKTVIEHRSAFLVRAAVEKLPMAATAEECAKSVGLTRSFAQAALKSEEKSATDATIVV</sequence>
<dbReference type="GO" id="GO:0003676">
    <property type="term" value="F:nucleic acid binding"/>
    <property type="evidence" value="ECO:0007669"/>
    <property type="project" value="InterPro"/>
</dbReference>
<reference evidence="3" key="2">
    <citation type="submission" date="2010-04" db="EMBL/GenBank/DDBJ databases">
        <authorList>
            <person name="Buell R."/>
            <person name="Hamilton J."/>
            <person name="Hostetler J."/>
        </authorList>
    </citation>
    <scope>NUCLEOTIDE SEQUENCE [LARGE SCALE GENOMIC DNA]</scope>
    <source>
        <strain evidence="3">DAOM:BR144</strain>
    </source>
</reference>
<dbReference type="InParanoid" id="K3WZC3"/>
<dbReference type="VEuPathDB" id="FungiDB:PYU1_G010302"/>
<dbReference type="InterPro" id="IPR036397">
    <property type="entry name" value="RNaseH_sf"/>
</dbReference>
<accession>K3WZC3</accession>
<evidence type="ECO:0000313" key="3">
    <source>
        <dbReference type="Proteomes" id="UP000019132"/>
    </source>
</evidence>
<name>K3WZC3_GLOUD</name>
<evidence type="ECO:0000259" key="1">
    <source>
        <dbReference type="Pfam" id="PF13358"/>
    </source>
</evidence>
<dbReference type="SUPFAM" id="SSF46689">
    <property type="entry name" value="Homeodomain-like"/>
    <property type="match status" value="1"/>
</dbReference>
<reference evidence="3" key="1">
    <citation type="journal article" date="2010" name="Genome Biol.">
        <title>Genome sequence of the necrotrophic plant pathogen Pythium ultimum reveals original pathogenicity mechanisms and effector repertoire.</title>
        <authorList>
            <person name="Levesque C.A."/>
            <person name="Brouwer H."/>
            <person name="Cano L."/>
            <person name="Hamilton J.P."/>
            <person name="Holt C."/>
            <person name="Huitema E."/>
            <person name="Raffaele S."/>
            <person name="Robideau G.P."/>
            <person name="Thines M."/>
            <person name="Win J."/>
            <person name="Zerillo M.M."/>
            <person name="Beakes G.W."/>
            <person name="Boore J.L."/>
            <person name="Busam D."/>
            <person name="Dumas B."/>
            <person name="Ferriera S."/>
            <person name="Fuerstenberg S.I."/>
            <person name="Gachon C.M."/>
            <person name="Gaulin E."/>
            <person name="Govers F."/>
            <person name="Grenville-Briggs L."/>
            <person name="Horner N."/>
            <person name="Hostetler J."/>
            <person name="Jiang R.H."/>
            <person name="Johnson J."/>
            <person name="Krajaejun T."/>
            <person name="Lin H."/>
            <person name="Meijer H.J."/>
            <person name="Moore B."/>
            <person name="Morris P."/>
            <person name="Phuntmart V."/>
            <person name="Puiu D."/>
            <person name="Shetty J."/>
            <person name="Stajich J.E."/>
            <person name="Tripathy S."/>
            <person name="Wawra S."/>
            <person name="van West P."/>
            <person name="Whitty B.R."/>
            <person name="Coutinho P.M."/>
            <person name="Henrissat B."/>
            <person name="Martin F."/>
            <person name="Thomas P.D."/>
            <person name="Tyler B.M."/>
            <person name="De Vries R.P."/>
            <person name="Kamoun S."/>
            <person name="Yandell M."/>
            <person name="Tisserat N."/>
            <person name="Buell C.R."/>
        </authorList>
    </citation>
    <scope>NUCLEOTIDE SEQUENCE</scope>
    <source>
        <strain evidence="3">DAOM:BR144</strain>
    </source>
</reference>
<evidence type="ECO:0000313" key="2">
    <source>
        <dbReference type="EnsemblProtists" id="PYU1_T010322"/>
    </source>
</evidence>
<dbReference type="InterPro" id="IPR038717">
    <property type="entry name" value="Tc1-like_DDE_dom"/>
</dbReference>
<dbReference type="InterPro" id="IPR009057">
    <property type="entry name" value="Homeodomain-like_sf"/>
</dbReference>
<dbReference type="STRING" id="431595.K3WZC3"/>
<dbReference type="Gene3D" id="3.30.420.10">
    <property type="entry name" value="Ribonuclease H-like superfamily/Ribonuclease H"/>
    <property type="match status" value="1"/>
</dbReference>
<dbReference type="EnsemblProtists" id="PYU1_T010322">
    <property type="protein sequence ID" value="PYU1_T010322"/>
    <property type="gene ID" value="PYU1_G010302"/>
</dbReference>
<dbReference type="eggNOG" id="ENOG502RW6D">
    <property type="taxonomic scope" value="Eukaryota"/>
</dbReference>
<reference evidence="2" key="3">
    <citation type="submission" date="2015-02" db="UniProtKB">
        <authorList>
            <consortium name="EnsemblProtists"/>
        </authorList>
    </citation>
    <scope>IDENTIFICATION</scope>
    <source>
        <strain evidence="2">DAOM BR144</strain>
    </source>
</reference>
<dbReference type="Pfam" id="PF13358">
    <property type="entry name" value="DDE_3"/>
    <property type="match status" value="1"/>
</dbReference>
<dbReference type="AlphaFoldDB" id="K3WZC3"/>